<feature type="chain" id="PRO_5046923172" evidence="2">
    <location>
        <begin position="31"/>
        <end position="274"/>
    </location>
</feature>
<evidence type="ECO:0000313" key="3">
    <source>
        <dbReference type="Proteomes" id="UP000694871"/>
    </source>
</evidence>
<feature type="compositionally biased region" description="Pro residues" evidence="1">
    <location>
        <begin position="96"/>
        <end position="107"/>
    </location>
</feature>
<proteinExistence type="predicted"/>
<evidence type="ECO:0000313" key="4">
    <source>
        <dbReference type="RefSeq" id="XP_015268332.1"/>
    </source>
</evidence>
<sequence>MSGGGQGHWPLLGMTSVVLILCFHLPGVASRCIDMALGQDLQPLPPGVQRCSLPKGLLQPDVSPPGQQMDTKDGGESRVVGGSPATSGGYGGGSPAYPPGAYPPGNPSPFGKPDKPWPFGTPGKPAFGGVSGQYGRPSGPGQYGGRGPGQYGGPANYGRPDGPSQYSGRYGDGVYRPRVEMKPPGIPYIPSPKEWGGGRIPVSKDNPNYGGAPFGGGAGSYNPADQYPPSYGGPSGLSGPRGRYDGSYGPVPYGGQPDGGQTKIDTSDPCTPEC</sequence>
<reference evidence="4" key="1">
    <citation type="submission" date="2025-08" db="UniProtKB">
        <authorList>
            <consortium name="RefSeq"/>
        </authorList>
    </citation>
    <scope>IDENTIFICATION</scope>
</reference>
<dbReference type="RefSeq" id="XP_015268332.1">
    <property type="nucleotide sequence ID" value="XM_015412846.1"/>
</dbReference>
<name>A0ABM1K3P5_GEKJA</name>
<dbReference type="GeneID" id="107111809"/>
<dbReference type="Proteomes" id="UP000694871">
    <property type="component" value="Unplaced"/>
</dbReference>
<feature type="compositionally biased region" description="Low complexity" evidence="1">
    <location>
        <begin position="227"/>
        <end position="241"/>
    </location>
</feature>
<evidence type="ECO:0000256" key="1">
    <source>
        <dbReference type="SAM" id="MobiDB-lite"/>
    </source>
</evidence>
<gene>
    <name evidence="4" type="primary">LOC107111809</name>
</gene>
<feature type="region of interest" description="Disordered" evidence="1">
    <location>
        <begin position="52"/>
        <end position="274"/>
    </location>
</feature>
<keyword evidence="2" id="KW-0732">Signal</keyword>
<keyword evidence="3" id="KW-1185">Reference proteome</keyword>
<feature type="signal peptide" evidence="2">
    <location>
        <begin position="1"/>
        <end position="30"/>
    </location>
</feature>
<organism evidence="3 4">
    <name type="scientific">Gekko japonicus</name>
    <name type="common">Schlegel's Japanese gecko</name>
    <dbReference type="NCBI Taxonomy" id="146911"/>
    <lineage>
        <taxon>Eukaryota</taxon>
        <taxon>Metazoa</taxon>
        <taxon>Chordata</taxon>
        <taxon>Craniata</taxon>
        <taxon>Vertebrata</taxon>
        <taxon>Euteleostomi</taxon>
        <taxon>Lepidosauria</taxon>
        <taxon>Squamata</taxon>
        <taxon>Bifurcata</taxon>
        <taxon>Gekkota</taxon>
        <taxon>Gekkonidae</taxon>
        <taxon>Gekkoninae</taxon>
        <taxon>Gekko</taxon>
    </lineage>
</organism>
<feature type="compositionally biased region" description="Gly residues" evidence="1">
    <location>
        <begin position="141"/>
        <end position="152"/>
    </location>
</feature>
<evidence type="ECO:0000256" key="2">
    <source>
        <dbReference type="SAM" id="SignalP"/>
    </source>
</evidence>
<protein>
    <submittedName>
        <fullName evidence="4">Collagen alpha-1(X) chain-like</fullName>
    </submittedName>
</protein>
<accession>A0ABM1K3P5</accession>